<gene>
    <name evidence="1" type="ORF">Mgra_00003942</name>
</gene>
<comment type="caution">
    <text evidence="1">The sequence shown here is derived from an EMBL/GenBank/DDBJ whole genome shotgun (WGS) entry which is preliminary data.</text>
</comment>
<protein>
    <submittedName>
        <fullName evidence="1">Uncharacterized protein</fullName>
    </submittedName>
</protein>
<name>A0A8S9ZT97_9BILA</name>
<keyword evidence="2" id="KW-1185">Reference proteome</keyword>
<dbReference type="OrthoDB" id="10667167at2759"/>
<dbReference type="AlphaFoldDB" id="A0A8S9ZT97"/>
<organism evidence="1 2">
    <name type="scientific">Meloidogyne graminicola</name>
    <dbReference type="NCBI Taxonomy" id="189291"/>
    <lineage>
        <taxon>Eukaryota</taxon>
        <taxon>Metazoa</taxon>
        <taxon>Ecdysozoa</taxon>
        <taxon>Nematoda</taxon>
        <taxon>Chromadorea</taxon>
        <taxon>Rhabditida</taxon>
        <taxon>Tylenchina</taxon>
        <taxon>Tylenchomorpha</taxon>
        <taxon>Tylenchoidea</taxon>
        <taxon>Meloidogynidae</taxon>
        <taxon>Meloidogyninae</taxon>
        <taxon>Meloidogyne</taxon>
    </lineage>
</organism>
<sequence length="260" mass="29766">MKAHCHFEDRIPFNLAPQNFAITARNTGIFDKIPNQEILQQLTLRQVLQQEKSILELLKRNSIRNQLVRSNSIDLKNIQEEQQRLINFLINQQRLNNNGRVNSLDESLFLNSELPEQSSFSSVEDKSHSVPLQIGKIFRVENRKNVLPISKQQYLIAPPRSDKFNSLQISPDKSFTFGENMINDVEPHPEASSENFELNKGDLMLFQQNGQQTADIYENEKIKVEDMSNSHGITIADDSIESSDLSNENIDDINNTTVSI</sequence>
<accession>A0A8S9ZT97</accession>
<reference evidence="1" key="1">
    <citation type="journal article" date="2020" name="Ecol. Evol.">
        <title>Genome structure and content of the rice root-knot nematode (Meloidogyne graminicola).</title>
        <authorList>
            <person name="Phan N.T."/>
            <person name="Danchin E.G.J."/>
            <person name="Klopp C."/>
            <person name="Perfus-Barbeoch L."/>
            <person name="Kozlowski D.K."/>
            <person name="Koutsovoulos G.D."/>
            <person name="Lopez-Roques C."/>
            <person name="Bouchez O."/>
            <person name="Zahm M."/>
            <person name="Besnard G."/>
            <person name="Bellafiore S."/>
        </authorList>
    </citation>
    <scope>NUCLEOTIDE SEQUENCE</scope>
    <source>
        <strain evidence="1">VN-18</strain>
    </source>
</reference>
<proteinExistence type="predicted"/>
<evidence type="ECO:0000313" key="1">
    <source>
        <dbReference type="EMBL" id="KAF7636553.1"/>
    </source>
</evidence>
<dbReference type="EMBL" id="JABEBT010000028">
    <property type="protein sequence ID" value="KAF7636553.1"/>
    <property type="molecule type" value="Genomic_DNA"/>
</dbReference>
<evidence type="ECO:0000313" key="2">
    <source>
        <dbReference type="Proteomes" id="UP000605970"/>
    </source>
</evidence>
<dbReference type="Proteomes" id="UP000605970">
    <property type="component" value="Unassembled WGS sequence"/>
</dbReference>